<feature type="region of interest" description="Disordered" evidence="8">
    <location>
        <begin position="207"/>
        <end position="262"/>
    </location>
</feature>
<keyword evidence="4 7" id="KW-0010">Activator</keyword>
<proteinExistence type="inferred from homology"/>
<protein>
    <recommendedName>
        <fullName evidence="7">Mediator of RNA polymerase II transcription subunit 8</fullName>
    </recommendedName>
    <alternativeName>
        <fullName evidence="7">Mediator complex subunit 8</fullName>
    </alternativeName>
</protein>
<evidence type="ECO:0000313" key="9">
    <source>
        <dbReference type="EMBL" id="CAB3983743.1"/>
    </source>
</evidence>
<keyword evidence="5 7" id="KW-0804">Transcription</keyword>
<evidence type="ECO:0000256" key="4">
    <source>
        <dbReference type="ARBA" id="ARBA00023159"/>
    </source>
</evidence>
<dbReference type="PANTHER" id="PTHR13074">
    <property type="entry name" value="MEDIATOR OF RNA POLYMERASE II TRANSCRIPTION SUBUNIT 8"/>
    <property type="match status" value="1"/>
</dbReference>
<evidence type="ECO:0000256" key="6">
    <source>
        <dbReference type="ARBA" id="ARBA00023242"/>
    </source>
</evidence>
<comment type="subunit">
    <text evidence="7">Component of the Mediator complex.</text>
</comment>
<dbReference type="GO" id="GO:0006357">
    <property type="term" value="P:regulation of transcription by RNA polymerase II"/>
    <property type="evidence" value="ECO:0007669"/>
    <property type="project" value="InterPro"/>
</dbReference>
<comment type="subcellular location">
    <subcellularLocation>
        <location evidence="1 7">Nucleus</location>
    </subcellularLocation>
</comment>
<dbReference type="AlphaFoldDB" id="A0A7D9DI27"/>
<sequence length="262" mass="28591">MKEKIILLANIATSTKVTMQEEKILETTIDALLNRVQDLKNSSQSFLMKIEQQQLTWPQVLDNFAVISGQVSTLFKVIKNDRTPVLRNLVLLPLVVQQEPDADLQKSTEGRIQAFNHEVVPDHLRTKYEPEVEDKESILSATASNMSSESTQRQIADFNATLSNLVEMIGTARDEWETDQSSASKSSTNINADVPKLVGAITYGKGLSSSSSSGSSSHKSSSQGRHSSSQRSSTSSSGKVSSAVKTELKTKVLDANSPYGTK</sequence>
<dbReference type="Proteomes" id="UP001152795">
    <property type="component" value="Unassembled WGS sequence"/>
</dbReference>
<dbReference type="GO" id="GO:0003712">
    <property type="term" value="F:transcription coregulator activity"/>
    <property type="evidence" value="ECO:0007669"/>
    <property type="project" value="InterPro"/>
</dbReference>
<dbReference type="OrthoDB" id="150687at2759"/>
<dbReference type="GO" id="GO:0016592">
    <property type="term" value="C:mediator complex"/>
    <property type="evidence" value="ECO:0007669"/>
    <property type="project" value="InterPro"/>
</dbReference>
<keyword evidence="3 7" id="KW-0805">Transcription regulation</keyword>
<gene>
    <name evidence="7" type="primary">MED8</name>
    <name evidence="9" type="ORF">PACLA_8A066319</name>
</gene>
<feature type="compositionally biased region" description="Low complexity" evidence="8">
    <location>
        <begin position="208"/>
        <end position="242"/>
    </location>
</feature>
<dbReference type="PANTHER" id="PTHR13074:SF9">
    <property type="entry name" value="MEDIATOR OF RNA POLYMERASE II TRANSCRIPTION SUBUNIT 8"/>
    <property type="match status" value="1"/>
</dbReference>
<evidence type="ECO:0000256" key="5">
    <source>
        <dbReference type="ARBA" id="ARBA00023163"/>
    </source>
</evidence>
<reference evidence="9" key="1">
    <citation type="submission" date="2020-04" db="EMBL/GenBank/DDBJ databases">
        <authorList>
            <person name="Alioto T."/>
            <person name="Alioto T."/>
            <person name="Gomez Garrido J."/>
        </authorList>
    </citation>
    <scope>NUCLEOTIDE SEQUENCE</scope>
    <source>
        <strain evidence="9">A484AB</strain>
    </source>
</reference>
<dbReference type="Pfam" id="PF10232">
    <property type="entry name" value="Med8"/>
    <property type="match status" value="1"/>
</dbReference>
<evidence type="ECO:0000313" key="10">
    <source>
        <dbReference type="Proteomes" id="UP001152795"/>
    </source>
</evidence>
<dbReference type="EMBL" id="CACRXK020000651">
    <property type="protein sequence ID" value="CAB3983743.1"/>
    <property type="molecule type" value="Genomic_DNA"/>
</dbReference>
<evidence type="ECO:0000256" key="8">
    <source>
        <dbReference type="SAM" id="MobiDB-lite"/>
    </source>
</evidence>
<evidence type="ECO:0000256" key="3">
    <source>
        <dbReference type="ARBA" id="ARBA00023015"/>
    </source>
</evidence>
<keyword evidence="6 7" id="KW-0539">Nucleus</keyword>
<comment type="similarity">
    <text evidence="2 7">Belongs to the Mediator complex subunit 8 family.</text>
</comment>
<evidence type="ECO:0000256" key="2">
    <source>
        <dbReference type="ARBA" id="ARBA00005716"/>
    </source>
</evidence>
<dbReference type="GO" id="GO:0000978">
    <property type="term" value="F:RNA polymerase II cis-regulatory region sequence-specific DNA binding"/>
    <property type="evidence" value="ECO:0007669"/>
    <property type="project" value="TreeGrafter"/>
</dbReference>
<comment type="caution">
    <text evidence="9">The sequence shown here is derived from an EMBL/GenBank/DDBJ whole genome shotgun (WGS) entry which is preliminary data.</text>
</comment>
<evidence type="ECO:0000256" key="7">
    <source>
        <dbReference type="RuleBase" id="RU364144"/>
    </source>
</evidence>
<dbReference type="GO" id="GO:0070847">
    <property type="term" value="C:core mediator complex"/>
    <property type="evidence" value="ECO:0007669"/>
    <property type="project" value="TreeGrafter"/>
</dbReference>
<name>A0A7D9DI27_PARCT</name>
<dbReference type="InterPro" id="IPR019364">
    <property type="entry name" value="Mediatior_Med8_fun/met"/>
</dbReference>
<accession>A0A7D9DI27</accession>
<keyword evidence="10" id="KW-1185">Reference proteome</keyword>
<comment type="function">
    <text evidence="7">Component of the Mediator complex, a coactivator involved in the regulated transcription of nearly all RNA polymerase II-dependent genes. Mediator functions as a bridge to convey information from gene-specific regulatory proteins to the basal RNA polymerase II transcription machinery. Mediator is recruited to promoters by direct interactions with regulatory proteins and serves as a scaffold for the assembly of a functional preinitiation complex with RNA polymerase II and the general transcription factors.</text>
</comment>
<organism evidence="9 10">
    <name type="scientific">Paramuricea clavata</name>
    <name type="common">Red gorgonian</name>
    <name type="synonym">Violescent sea-whip</name>
    <dbReference type="NCBI Taxonomy" id="317549"/>
    <lineage>
        <taxon>Eukaryota</taxon>
        <taxon>Metazoa</taxon>
        <taxon>Cnidaria</taxon>
        <taxon>Anthozoa</taxon>
        <taxon>Octocorallia</taxon>
        <taxon>Malacalcyonacea</taxon>
        <taxon>Plexauridae</taxon>
        <taxon>Paramuricea</taxon>
    </lineage>
</organism>
<evidence type="ECO:0000256" key="1">
    <source>
        <dbReference type="ARBA" id="ARBA00004123"/>
    </source>
</evidence>